<accession>A0A3P7LBG0</accession>
<keyword evidence="2" id="KW-1185">Reference proteome</keyword>
<proteinExistence type="predicted"/>
<evidence type="ECO:0000313" key="1">
    <source>
        <dbReference type="EMBL" id="VDM76592.1"/>
    </source>
</evidence>
<name>A0A3P7LBG0_STRVU</name>
<dbReference type="AlphaFoldDB" id="A0A3P7LBG0"/>
<dbReference type="EMBL" id="UYYB01097292">
    <property type="protein sequence ID" value="VDM76592.1"/>
    <property type="molecule type" value="Genomic_DNA"/>
</dbReference>
<evidence type="ECO:0000313" key="2">
    <source>
        <dbReference type="Proteomes" id="UP000270094"/>
    </source>
</evidence>
<protein>
    <submittedName>
        <fullName evidence="1">Uncharacterized protein</fullName>
    </submittedName>
</protein>
<gene>
    <name evidence="1" type="ORF">SVUK_LOCUS11590</name>
</gene>
<dbReference type="Proteomes" id="UP000270094">
    <property type="component" value="Unassembled WGS sequence"/>
</dbReference>
<organism evidence="1 2">
    <name type="scientific">Strongylus vulgaris</name>
    <name type="common">Blood worm</name>
    <dbReference type="NCBI Taxonomy" id="40348"/>
    <lineage>
        <taxon>Eukaryota</taxon>
        <taxon>Metazoa</taxon>
        <taxon>Ecdysozoa</taxon>
        <taxon>Nematoda</taxon>
        <taxon>Chromadorea</taxon>
        <taxon>Rhabditida</taxon>
        <taxon>Rhabditina</taxon>
        <taxon>Rhabditomorpha</taxon>
        <taxon>Strongyloidea</taxon>
        <taxon>Strongylidae</taxon>
        <taxon>Strongylus</taxon>
    </lineage>
</organism>
<sequence length="136" mass="15684">MTERISIERKQFRFEEDGGINKFQKWDISGLKKGRMKVGLCAPKFFFIWRLASGRYRRKSELAACVFLVEEIQKGKIFQLMASAIATAGLLQNFPFLVQLRDFGVRFEQTWSDNGDFQANCFDIVVAESLESLAEK</sequence>
<reference evidence="1 2" key="1">
    <citation type="submission" date="2018-11" db="EMBL/GenBank/DDBJ databases">
        <authorList>
            <consortium name="Pathogen Informatics"/>
        </authorList>
    </citation>
    <scope>NUCLEOTIDE SEQUENCE [LARGE SCALE GENOMIC DNA]</scope>
</reference>